<dbReference type="InterPro" id="IPR001789">
    <property type="entry name" value="Sig_transdc_resp-reg_receiver"/>
</dbReference>
<dbReference type="Gene3D" id="6.10.250.690">
    <property type="match status" value="1"/>
</dbReference>
<dbReference type="Pfam" id="PF00486">
    <property type="entry name" value="Trans_reg_C"/>
    <property type="match status" value="1"/>
</dbReference>
<sequence>MDECSTNDSSRLLLMEDDNELAEMLVDLLAVEGYPTDRVADGQRGLHFGLTRSYRVIVVDRGLPGIDGLDVVVRLRQRAVNARILMLTALGDTADLVDGLDAGADDYLAKPFEVAELLARIRALSRRITDDADTIPLGAARLDAALRGVQLPGGGFVSLSGREFALIRSLATRPRAVHSRTQLRRQVFDGADSESVVDTYVHYLRRKLGTGVVRTVHGLGYQIGAL</sequence>
<dbReference type="PANTHER" id="PTHR48111">
    <property type="entry name" value="REGULATOR OF RPOS"/>
    <property type="match status" value="1"/>
</dbReference>
<evidence type="ECO:0000313" key="8">
    <source>
        <dbReference type="EMBL" id="PZF97480.1"/>
    </source>
</evidence>
<dbReference type="InterPro" id="IPR036388">
    <property type="entry name" value="WH-like_DNA-bd_sf"/>
</dbReference>
<feature type="modified residue" description="4-aspartylphosphate" evidence="4">
    <location>
        <position position="60"/>
    </location>
</feature>
<feature type="domain" description="Response regulatory" evidence="6">
    <location>
        <begin position="11"/>
        <end position="125"/>
    </location>
</feature>
<dbReference type="SMART" id="SM00862">
    <property type="entry name" value="Trans_reg_C"/>
    <property type="match status" value="1"/>
</dbReference>
<gene>
    <name evidence="8" type="ORF">C1I99_15505</name>
</gene>
<keyword evidence="4" id="KW-0597">Phosphoprotein</keyword>
<dbReference type="OrthoDB" id="3197131at2"/>
<keyword evidence="1" id="KW-0805">Transcription regulation</keyword>
<keyword evidence="9" id="KW-1185">Reference proteome</keyword>
<dbReference type="InterPro" id="IPR001867">
    <property type="entry name" value="OmpR/PhoB-type_DNA-bd"/>
</dbReference>
<feature type="DNA-binding region" description="OmpR/PhoB-type" evidence="5">
    <location>
        <begin position="132"/>
        <end position="225"/>
    </location>
</feature>
<evidence type="ECO:0000256" key="4">
    <source>
        <dbReference type="PROSITE-ProRule" id="PRU00169"/>
    </source>
</evidence>
<dbReference type="GO" id="GO:0000976">
    <property type="term" value="F:transcription cis-regulatory region binding"/>
    <property type="evidence" value="ECO:0007669"/>
    <property type="project" value="TreeGrafter"/>
</dbReference>
<evidence type="ECO:0000259" key="7">
    <source>
        <dbReference type="PROSITE" id="PS51755"/>
    </source>
</evidence>
<evidence type="ECO:0000256" key="2">
    <source>
        <dbReference type="ARBA" id="ARBA00023125"/>
    </source>
</evidence>
<keyword evidence="3" id="KW-0804">Transcription</keyword>
<keyword evidence="2 5" id="KW-0238">DNA-binding</keyword>
<dbReference type="CDD" id="cd00383">
    <property type="entry name" value="trans_reg_C"/>
    <property type="match status" value="1"/>
</dbReference>
<proteinExistence type="predicted"/>
<dbReference type="PROSITE" id="PS51755">
    <property type="entry name" value="OMPR_PHOB"/>
    <property type="match status" value="1"/>
</dbReference>
<dbReference type="GO" id="GO:0032993">
    <property type="term" value="C:protein-DNA complex"/>
    <property type="evidence" value="ECO:0007669"/>
    <property type="project" value="TreeGrafter"/>
</dbReference>
<dbReference type="AlphaFoldDB" id="A0A2W2CHW2"/>
<dbReference type="Pfam" id="PF00072">
    <property type="entry name" value="Response_reg"/>
    <property type="match status" value="1"/>
</dbReference>
<feature type="domain" description="OmpR/PhoB-type" evidence="7">
    <location>
        <begin position="132"/>
        <end position="225"/>
    </location>
</feature>
<dbReference type="Gene3D" id="1.10.10.10">
    <property type="entry name" value="Winged helix-like DNA-binding domain superfamily/Winged helix DNA-binding domain"/>
    <property type="match status" value="1"/>
</dbReference>
<dbReference type="SMART" id="SM00448">
    <property type="entry name" value="REC"/>
    <property type="match status" value="1"/>
</dbReference>
<dbReference type="Proteomes" id="UP000248749">
    <property type="component" value="Unassembled WGS sequence"/>
</dbReference>
<accession>A0A2W2CHW2</accession>
<dbReference type="GO" id="GO:0000156">
    <property type="term" value="F:phosphorelay response regulator activity"/>
    <property type="evidence" value="ECO:0007669"/>
    <property type="project" value="TreeGrafter"/>
</dbReference>
<dbReference type="PANTHER" id="PTHR48111:SF67">
    <property type="entry name" value="TRANSCRIPTIONAL REGULATORY PROTEIN TCTD"/>
    <property type="match status" value="1"/>
</dbReference>
<dbReference type="SUPFAM" id="SSF46894">
    <property type="entry name" value="C-terminal effector domain of the bipartite response regulators"/>
    <property type="match status" value="1"/>
</dbReference>
<comment type="caution">
    <text evidence="8">The sequence shown here is derived from an EMBL/GenBank/DDBJ whole genome shotgun (WGS) entry which is preliminary data.</text>
</comment>
<dbReference type="PROSITE" id="PS50110">
    <property type="entry name" value="RESPONSE_REGULATORY"/>
    <property type="match status" value="1"/>
</dbReference>
<dbReference type="EMBL" id="POUB01000095">
    <property type="protein sequence ID" value="PZF97480.1"/>
    <property type="molecule type" value="Genomic_DNA"/>
</dbReference>
<dbReference type="GO" id="GO:0005829">
    <property type="term" value="C:cytosol"/>
    <property type="evidence" value="ECO:0007669"/>
    <property type="project" value="TreeGrafter"/>
</dbReference>
<dbReference type="InterPro" id="IPR011006">
    <property type="entry name" value="CheY-like_superfamily"/>
</dbReference>
<dbReference type="Gene3D" id="3.40.50.2300">
    <property type="match status" value="1"/>
</dbReference>
<evidence type="ECO:0000256" key="5">
    <source>
        <dbReference type="PROSITE-ProRule" id="PRU01091"/>
    </source>
</evidence>
<organism evidence="8 9">
    <name type="scientific">Micromonospora deserti</name>
    <dbReference type="NCBI Taxonomy" id="2070366"/>
    <lineage>
        <taxon>Bacteria</taxon>
        <taxon>Bacillati</taxon>
        <taxon>Actinomycetota</taxon>
        <taxon>Actinomycetes</taxon>
        <taxon>Micromonosporales</taxon>
        <taxon>Micromonosporaceae</taxon>
        <taxon>Micromonospora</taxon>
    </lineage>
</organism>
<evidence type="ECO:0000259" key="6">
    <source>
        <dbReference type="PROSITE" id="PS50110"/>
    </source>
</evidence>
<dbReference type="GO" id="GO:0006355">
    <property type="term" value="P:regulation of DNA-templated transcription"/>
    <property type="evidence" value="ECO:0007669"/>
    <property type="project" value="InterPro"/>
</dbReference>
<evidence type="ECO:0000256" key="3">
    <source>
        <dbReference type="ARBA" id="ARBA00023163"/>
    </source>
</evidence>
<protein>
    <submittedName>
        <fullName evidence="8">Two-component system response regulator</fullName>
    </submittedName>
</protein>
<name>A0A2W2CHW2_9ACTN</name>
<dbReference type="InterPro" id="IPR039420">
    <property type="entry name" value="WalR-like"/>
</dbReference>
<dbReference type="SUPFAM" id="SSF52172">
    <property type="entry name" value="CheY-like"/>
    <property type="match status" value="1"/>
</dbReference>
<reference evidence="8 9" key="1">
    <citation type="submission" date="2018-01" db="EMBL/GenBank/DDBJ databases">
        <title>Draft genome sequence of Salinispora sp. 13K206.</title>
        <authorList>
            <person name="Sahin N."/>
            <person name="Saygin H."/>
            <person name="Ay H."/>
        </authorList>
    </citation>
    <scope>NUCLEOTIDE SEQUENCE [LARGE SCALE GENOMIC DNA]</scope>
    <source>
        <strain evidence="8 9">13K206</strain>
    </source>
</reference>
<evidence type="ECO:0000256" key="1">
    <source>
        <dbReference type="ARBA" id="ARBA00023015"/>
    </source>
</evidence>
<dbReference type="InterPro" id="IPR016032">
    <property type="entry name" value="Sig_transdc_resp-reg_C-effctor"/>
</dbReference>
<evidence type="ECO:0000313" key="9">
    <source>
        <dbReference type="Proteomes" id="UP000248749"/>
    </source>
</evidence>